<keyword evidence="3" id="KW-0328">Glycosyltransferase</keyword>
<dbReference type="EMBL" id="JAKOGI010000019">
    <property type="protein sequence ID" value="KAJ8449755.1"/>
    <property type="molecule type" value="Genomic_DNA"/>
</dbReference>
<dbReference type="GO" id="GO:0080043">
    <property type="term" value="F:quercetin 3-O-glucosyltransferase activity"/>
    <property type="evidence" value="ECO:0007669"/>
    <property type="project" value="TreeGrafter"/>
</dbReference>
<dbReference type="AlphaFoldDB" id="A0A9Q1KVD2"/>
<dbReference type="EC" id="2.4.1.-" evidence="4"/>
<dbReference type="GO" id="GO:0080044">
    <property type="term" value="F:quercetin 7-O-glucosyltransferase activity"/>
    <property type="evidence" value="ECO:0007669"/>
    <property type="project" value="TreeGrafter"/>
</dbReference>
<dbReference type="PANTHER" id="PTHR11926:SF774">
    <property type="entry name" value="UDP-GLYCOSYLTRANSFERASE 85A1-RELATED"/>
    <property type="match status" value="1"/>
</dbReference>
<dbReference type="InterPro" id="IPR002213">
    <property type="entry name" value="UDP_glucos_trans"/>
</dbReference>
<sequence>MEKHAVCIPFPAQGHIRPMLNLAQILHSRFDFHITFVNAQHIQNTLFQSQPPSTNSSTNTNTTFIFESIPEGVDDPENLLSVIDSILTHRRMELPLRELLSELCSKDDPLNPPRGPMHRLPRPPVTCMITDVVMTMFALDVADNMGIPAVVLETASACGSICYLHLRELFEKGIIPLPEANCLTNGYLETEIDLISSLRGLRLKDMPTQLRTTDPDDMMLNAAISCTLNAIKSKAILINTFDSLDQDVLEELKTIISPNICSIGPLHLLAKDIDPTSDDTNLAIGSIFSSKNEDNECIIKWLDLQEPSSVLYVSFGTIAVINQEQLVEFAWGLANSQHKFLWVVRSDLVRGGEASSINVPIEFEKEIKGRSLLVSWCDQERVLAHPSVGGFLTHCGWNSTIESISSGKPMICCPFIAEQVTNSWYICNVLGIGMKMSEDLKRGEVERVVKELMEGMKGKEMKKKAMELRNLAIEATMSPYGSSFVNLENLVNDVYNTAHTRKYVKFSTCMPETSK</sequence>
<proteinExistence type="inferred from homology"/>
<comment type="caution">
    <text evidence="5">The sequence shown here is derived from an EMBL/GenBank/DDBJ whole genome shotgun (WGS) entry which is preliminary data.</text>
</comment>
<protein>
    <recommendedName>
        <fullName evidence="4">Glycosyltransferase</fullName>
        <ecNumber evidence="4">2.4.1.-</ecNumber>
    </recommendedName>
</protein>
<dbReference type="CDD" id="cd03784">
    <property type="entry name" value="GT1_Gtf-like"/>
    <property type="match status" value="1"/>
</dbReference>
<evidence type="ECO:0000313" key="6">
    <source>
        <dbReference type="Proteomes" id="UP001153076"/>
    </source>
</evidence>
<keyword evidence="2 3" id="KW-0808">Transferase</keyword>
<dbReference type="FunFam" id="3.40.50.2000:FF:000040">
    <property type="entry name" value="UDP-glycosyltransferase 76C1"/>
    <property type="match status" value="1"/>
</dbReference>
<evidence type="ECO:0000256" key="4">
    <source>
        <dbReference type="RuleBase" id="RU362057"/>
    </source>
</evidence>
<reference evidence="5" key="1">
    <citation type="submission" date="2022-04" db="EMBL/GenBank/DDBJ databases">
        <title>Carnegiea gigantea Genome sequencing and assembly v2.</title>
        <authorList>
            <person name="Copetti D."/>
            <person name="Sanderson M.J."/>
            <person name="Burquez A."/>
            <person name="Wojciechowski M.F."/>
        </authorList>
    </citation>
    <scope>NUCLEOTIDE SEQUENCE</scope>
    <source>
        <strain evidence="5">SGP5-SGP5p</strain>
        <tissue evidence="5">Aerial part</tissue>
    </source>
</reference>
<accession>A0A9Q1KVD2</accession>
<dbReference type="Gene3D" id="3.40.50.2000">
    <property type="entry name" value="Glycogen Phosphorylase B"/>
    <property type="match status" value="2"/>
</dbReference>
<name>A0A9Q1KVD2_9CARY</name>
<dbReference type="OrthoDB" id="1688048at2759"/>
<organism evidence="5 6">
    <name type="scientific">Carnegiea gigantea</name>
    <dbReference type="NCBI Taxonomy" id="171969"/>
    <lineage>
        <taxon>Eukaryota</taxon>
        <taxon>Viridiplantae</taxon>
        <taxon>Streptophyta</taxon>
        <taxon>Embryophyta</taxon>
        <taxon>Tracheophyta</taxon>
        <taxon>Spermatophyta</taxon>
        <taxon>Magnoliopsida</taxon>
        <taxon>eudicotyledons</taxon>
        <taxon>Gunneridae</taxon>
        <taxon>Pentapetalae</taxon>
        <taxon>Caryophyllales</taxon>
        <taxon>Cactineae</taxon>
        <taxon>Cactaceae</taxon>
        <taxon>Cactoideae</taxon>
        <taxon>Echinocereeae</taxon>
        <taxon>Carnegiea</taxon>
    </lineage>
</organism>
<comment type="similarity">
    <text evidence="1 3">Belongs to the UDP-glycosyltransferase family.</text>
</comment>
<evidence type="ECO:0000313" key="5">
    <source>
        <dbReference type="EMBL" id="KAJ8449755.1"/>
    </source>
</evidence>
<keyword evidence="6" id="KW-1185">Reference proteome</keyword>
<dbReference type="PANTHER" id="PTHR11926">
    <property type="entry name" value="GLUCOSYL/GLUCURONOSYL TRANSFERASES"/>
    <property type="match status" value="1"/>
</dbReference>
<dbReference type="Proteomes" id="UP001153076">
    <property type="component" value="Unassembled WGS sequence"/>
</dbReference>
<dbReference type="InterPro" id="IPR035595">
    <property type="entry name" value="UDP_glycos_trans_CS"/>
</dbReference>
<evidence type="ECO:0000256" key="1">
    <source>
        <dbReference type="ARBA" id="ARBA00009995"/>
    </source>
</evidence>
<evidence type="ECO:0000256" key="2">
    <source>
        <dbReference type="ARBA" id="ARBA00022679"/>
    </source>
</evidence>
<dbReference type="SUPFAM" id="SSF53756">
    <property type="entry name" value="UDP-Glycosyltransferase/glycogen phosphorylase"/>
    <property type="match status" value="1"/>
</dbReference>
<dbReference type="PROSITE" id="PS00375">
    <property type="entry name" value="UDPGT"/>
    <property type="match status" value="1"/>
</dbReference>
<gene>
    <name evidence="5" type="ORF">Cgig2_001411</name>
</gene>
<dbReference type="Pfam" id="PF00201">
    <property type="entry name" value="UDPGT"/>
    <property type="match status" value="1"/>
</dbReference>
<evidence type="ECO:0000256" key="3">
    <source>
        <dbReference type="RuleBase" id="RU003718"/>
    </source>
</evidence>